<feature type="transmembrane region" description="Helical" evidence="1">
    <location>
        <begin position="163"/>
        <end position="181"/>
    </location>
</feature>
<feature type="transmembrane region" description="Helical" evidence="1">
    <location>
        <begin position="368"/>
        <end position="391"/>
    </location>
</feature>
<gene>
    <name evidence="2" type="ORF">XsacCFBP4641_00125</name>
</gene>
<feature type="transmembrane region" description="Helical" evidence="1">
    <location>
        <begin position="252"/>
        <end position="275"/>
    </location>
</feature>
<organism evidence="2 3">
    <name type="scientific">Xanthomonas sacchari</name>
    <dbReference type="NCBI Taxonomy" id="56458"/>
    <lineage>
        <taxon>Bacteria</taxon>
        <taxon>Pseudomonadati</taxon>
        <taxon>Pseudomonadota</taxon>
        <taxon>Gammaproteobacteria</taxon>
        <taxon>Lysobacterales</taxon>
        <taxon>Lysobacteraceae</taxon>
        <taxon>Xanthomonas</taxon>
    </lineage>
</organism>
<dbReference type="PROSITE" id="PS51257">
    <property type="entry name" value="PROKAR_LIPOPROTEIN"/>
    <property type="match status" value="1"/>
</dbReference>
<feature type="transmembrane region" description="Helical" evidence="1">
    <location>
        <begin position="45"/>
        <end position="67"/>
    </location>
</feature>
<sequence length="462" mass="49647">MNRLPADLRLLCRASGVTGWLYPPTLAAAFACTWLPEKATNLLPLVLTAILAMFVWMLLGARLLGLLEQGRQLRLPSMAARFVNLFGAALALTVLLPTLLFAVRGVEPGLSLSVLLLSASFGMLVATLPAWCAPLIGILPGTFGGFLPKASFVPLILHPRASLLLAALACALISLWSYRYLRGRPADALSAWSRPMWIGLQQRQPGDGTTKQAVESQSGRLGWIQGIARPAFPTDLRHQPERAMRYALGPGFAPGNAAGTFLAALVTPALLLLLWTPLLLRAQSPTLPLVMANVMANLSSVKFLQRLWLWRKHGNLGMMESALLPGLGAPGQAGKLFNQVILKRALAAMLPWLGLSWLLGALKHAPAAYYPLTVSITLTATLAASSLLLACMRWPRGALLLTVTQFVLAMLGGISIGQVGLPGAVAPHWLAPAWSLLLLSMVVAYNLVARQSSKRPHPWLLN</sequence>
<feature type="transmembrane region" description="Helical" evidence="1">
    <location>
        <begin position="79"/>
        <end position="103"/>
    </location>
</feature>
<dbReference type="OrthoDB" id="6008714at2"/>
<dbReference type="AlphaFoldDB" id="A0A2P5Z8T2"/>
<evidence type="ECO:0000313" key="3">
    <source>
        <dbReference type="Proteomes" id="UP000247346"/>
    </source>
</evidence>
<proteinExistence type="predicted"/>
<comment type="caution">
    <text evidence="2">The sequence shown here is derived from an EMBL/GenBank/DDBJ whole genome shotgun (WGS) entry which is preliminary data.</text>
</comment>
<evidence type="ECO:0000256" key="1">
    <source>
        <dbReference type="SAM" id="Phobius"/>
    </source>
</evidence>
<feature type="transmembrane region" description="Helical" evidence="1">
    <location>
        <begin position="398"/>
        <end position="417"/>
    </location>
</feature>
<dbReference type="RefSeq" id="WP_010344178.1">
    <property type="nucleotide sequence ID" value="NZ_CP132343.1"/>
</dbReference>
<protein>
    <submittedName>
        <fullName evidence="2">Uncharacterized protein</fullName>
    </submittedName>
</protein>
<dbReference type="EMBL" id="MDEK01000001">
    <property type="protein sequence ID" value="PPU85044.1"/>
    <property type="molecule type" value="Genomic_DNA"/>
</dbReference>
<reference evidence="2 3" key="1">
    <citation type="submission" date="2016-08" db="EMBL/GenBank/DDBJ databases">
        <authorList>
            <person name="Seilhamer J.J."/>
        </authorList>
    </citation>
    <scope>NUCLEOTIDE SEQUENCE [LARGE SCALE GENOMIC DNA]</scope>
    <source>
        <strain evidence="2 3">CFBP4641</strain>
    </source>
</reference>
<accession>A0A2P5Z8T2</accession>
<evidence type="ECO:0000313" key="2">
    <source>
        <dbReference type="EMBL" id="PPU85044.1"/>
    </source>
</evidence>
<feature type="transmembrane region" description="Helical" evidence="1">
    <location>
        <begin position="429"/>
        <end position="448"/>
    </location>
</feature>
<keyword evidence="1" id="KW-0812">Transmembrane</keyword>
<keyword evidence="1" id="KW-1133">Transmembrane helix</keyword>
<feature type="transmembrane region" description="Helical" evidence="1">
    <location>
        <begin position="109"/>
        <end position="128"/>
    </location>
</feature>
<keyword evidence="1" id="KW-0472">Membrane</keyword>
<dbReference type="Proteomes" id="UP000247346">
    <property type="component" value="Unassembled WGS sequence"/>
</dbReference>
<name>A0A2P5Z8T2_9XANT</name>
<dbReference type="GeneID" id="93879926"/>